<comment type="similarity">
    <text evidence="2">Belongs to the glycosyl hydrolase 29 family.</text>
</comment>
<sequence>MAKLMSKKEYEERTALTRDKRMAWWREARFGMFIHYGLYALIGRNEWAMSLENYPIEEYEKLAREFNPKPGAPREWARLAKEAGMKYMVLTTRHHEGFSLWDSKVNPYNAVQMGPKRDIVKEYVDACREFGLRIGFYFSLMDWHHTDSWRCAFDPDARKRFLDYIQGMLRELMTQYGKIDILWYDVPAPMEHWEGWDSLKMNLMVRELQPDIIINNRSRLDEDFGTPEGHITAMDRDWEACMTFNDISWGYVDSNQAKPYSYTPQQIVKMLAQVSHDGGNLLLNIGPAPDGSVPQEAVEPLTSVGKWLGQNGEAAYGKLDKLDRSNPSGVGSISVKGNKVYYWNWIWPMQGEMALGGFMTP</sequence>
<dbReference type="HOGENOM" id="CLU_002934_0_0_9"/>
<evidence type="ECO:0000256" key="1">
    <source>
        <dbReference type="ARBA" id="ARBA00004071"/>
    </source>
</evidence>
<keyword evidence="6" id="KW-0326">Glycosidase</keyword>
<dbReference type="EC" id="3.2.1.51" evidence="3"/>
<dbReference type="GO" id="GO:0006004">
    <property type="term" value="P:fucose metabolic process"/>
    <property type="evidence" value="ECO:0007669"/>
    <property type="project" value="InterPro"/>
</dbReference>
<dbReference type="RefSeq" id="WP_013781874.1">
    <property type="nucleotide sequence ID" value="NC_015520.1"/>
</dbReference>
<name>F3ZVQ4_MAHA5</name>
<dbReference type="InterPro" id="IPR000933">
    <property type="entry name" value="Glyco_hydro_29"/>
</dbReference>
<dbReference type="PIRSF" id="PIRSF001092">
    <property type="entry name" value="Alpha-L-fucosidase"/>
    <property type="match status" value="1"/>
</dbReference>
<dbReference type="PRINTS" id="PR00741">
    <property type="entry name" value="GLHYDRLASE29"/>
</dbReference>
<accession>F3ZVQ4</accession>
<dbReference type="GO" id="GO:0004560">
    <property type="term" value="F:alpha-L-fucosidase activity"/>
    <property type="evidence" value="ECO:0007669"/>
    <property type="project" value="InterPro"/>
</dbReference>
<dbReference type="InterPro" id="IPR057739">
    <property type="entry name" value="Glyco_hydro_29_N"/>
</dbReference>
<evidence type="ECO:0000256" key="4">
    <source>
        <dbReference type="ARBA" id="ARBA00022729"/>
    </source>
</evidence>
<dbReference type="EMBL" id="CP002360">
    <property type="protein sequence ID" value="AEE97448.1"/>
    <property type="molecule type" value="Genomic_DNA"/>
</dbReference>
<evidence type="ECO:0000313" key="9">
    <source>
        <dbReference type="EMBL" id="AEE97448.1"/>
    </source>
</evidence>
<dbReference type="Gene3D" id="3.20.20.80">
    <property type="entry name" value="Glycosidases"/>
    <property type="match status" value="1"/>
</dbReference>
<dbReference type="InterPro" id="IPR016286">
    <property type="entry name" value="FUC_metazoa-typ"/>
</dbReference>
<evidence type="ECO:0000256" key="7">
    <source>
        <dbReference type="PIRSR" id="PIRSR001092-1"/>
    </source>
</evidence>
<feature type="site" description="May be important for catalysis" evidence="7">
    <location>
        <position position="241"/>
    </location>
</feature>
<keyword evidence="5 9" id="KW-0378">Hydrolase</keyword>
<feature type="domain" description="Glycoside hydrolase family 29 N-terminal" evidence="8">
    <location>
        <begin position="6"/>
        <end position="313"/>
    </location>
</feature>
<evidence type="ECO:0000259" key="8">
    <source>
        <dbReference type="Pfam" id="PF01120"/>
    </source>
</evidence>
<organism evidence="9 10">
    <name type="scientific">Mahella australiensis (strain DSM 15567 / CIP 107919 / 50-1 BON)</name>
    <dbReference type="NCBI Taxonomy" id="697281"/>
    <lineage>
        <taxon>Bacteria</taxon>
        <taxon>Bacillati</taxon>
        <taxon>Bacillota</taxon>
        <taxon>Clostridia</taxon>
        <taxon>Thermoanaerobacterales</taxon>
        <taxon>Thermoanaerobacterales Family IV. Incertae Sedis</taxon>
        <taxon>Mahella</taxon>
    </lineage>
</organism>
<dbReference type="PANTHER" id="PTHR10030:SF37">
    <property type="entry name" value="ALPHA-L-FUCOSIDASE-RELATED"/>
    <property type="match status" value="1"/>
</dbReference>
<dbReference type="eggNOG" id="COG3669">
    <property type="taxonomic scope" value="Bacteria"/>
</dbReference>
<evidence type="ECO:0000256" key="5">
    <source>
        <dbReference type="ARBA" id="ARBA00022801"/>
    </source>
</evidence>
<dbReference type="Pfam" id="PF01120">
    <property type="entry name" value="Alpha_L_fucos"/>
    <property type="match status" value="1"/>
</dbReference>
<dbReference type="GO" id="GO:0005764">
    <property type="term" value="C:lysosome"/>
    <property type="evidence" value="ECO:0007669"/>
    <property type="project" value="TreeGrafter"/>
</dbReference>
<evidence type="ECO:0000313" key="10">
    <source>
        <dbReference type="Proteomes" id="UP000008457"/>
    </source>
</evidence>
<dbReference type="STRING" id="697281.Mahau_2280"/>
<dbReference type="KEGG" id="mas:Mahau_2280"/>
<dbReference type="SMR" id="F3ZVQ4"/>
<proteinExistence type="inferred from homology"/>
<dbReference type="SUPFAM" id="SSF51445">
    <property type="entry name" value="(Trans)glycosidases"/>
    <property type="match status" value="1"/>
</dbReference>
<dbReference type="AlphaFoldDB" id="F3ZVQ4"/>
<keyword evidence="10" id="KW-1185">Reference proteome</keyword>
<comment type="function">
    <text evidence="1">Alpha-L-fucosidase is responsible for hydrolyzing the alpha-1,6-linked fucose joined to the reducing-end N-acetylglucosamine of the carbohydrate moieties of glycoproteins.</text>
</comment>
<dbReference type="Proteomes" id="UP000008457">
    <property type="component" value="Chromosome"/>
</dbReference>
<dbReference type="GO" id="GO:0016139">
    <property type="term" value="P:glycoside catabolic process"/>
    <property type="evidence" value="ECO:0007669"/>
    <property type="project" value="TreeGrafter"/>
</dbReference>
<protein>
    <recommendedName>
        <fullName evidence="3">alpha-L-fucosidase</fullName>
        <ecNumber evidence="3">3.2.1.51</ecNumber>
    </recommendedName>
</protein>
<evidence type="ECO:0000256" key="2">
    <source>
        <dbReference type="ARBA" id="ARBA00007951"/>
    </source>
</evidence>
<dbReference type="InterPro" id="IPR017853">
    <property type="entry name" value="GH"/>
</dbReference>
<dbReference type="SMART" id="SM00812">
    <property type="entry name" value="Alpha_L_fucos"/>
    <property type="match status" value="1"/>
</dbReference>
<keyword evidence="4" id="KW-0732">Signal</keyword>
<reference evidence="9 10" key="2">
    <citation type="journal article" date="2011" name="Stand. Genomic Sci.">
        <title>Complete genome sequence of Mahella australiensis type strain (50-1 BON).</title>
        <authorList>
            <person name="Sikorski J."/>
            <person name="Teshima H."/>
            <person name="Nolan M."/>
            <person name="Lucas S."/>
            <person name="Hammon N."/>
            <person name="Deshpande S."/>
            <person name="Cheng J.F."/>
            <person name="Pitluck S."/>
            <person name="Liolios K."/>
            <person name="Pagani I."/>
            <person name="Ivanova N."/>
            <person name="Huntemann M."/>
            <person name="Mavromatis K."/>
            <person name="Ovchinikova G."/>
            <person name="Pati A."/>
            <person name="Tapia R."/>
            <person name="Han C."/>
            <person name="Goodwin L."/>
            <person name="Chen A."/>
            <person name="Palaniappan K."/>
            <person name="Land M."/>
            <person name="Hauser L."/>
            <person name="Ngatchou-Djao O.D."/>
            <person name="Rohde M."/>
            <person name="Pukall R."/>
            <person name="Spring S."/>
            <person name="Abt B."/>
            <person name="Goker M."/>
            <person name="Detter J.C."/>
            <person name="Woyke T."/>
            <person name="Bristow J."/>
            <person name="Markowitz V."/>
            <person name="Hugenholtz P."/>
            <person name="Eisen J.A."/>
            <person name="Kyrpides N.C."/>
            <person name="Klenk H.P."/>
            <person name="Lapidus A."/>
        </authorList>
    </citation>
    <scope>NUCLEOTIDE SEQUENCE [LARGE SCALE GENOMIC DNA]</scope>
    <source>
        <strain evidence="10">DSM 15567 / CIP 107919 / 50-1 BON</strain>
    </source>
</reference>
<gene>
    <name evidence="9" type="ordered locus">Mahau_2280</name>
</gene>
<evidence type="ECO:0000256" key="6">
    <source>
        <dbReference type="ARBA" id="ARBA00023295"/>
    </source>
</evidence>
<evidence type="ECO:0000256" key="3">
    <source>
        <dbReference type="ARBA" id="ARBA00012662"/>
    </source>
</evidence>
<dbReference type="PANTHER" id="PTHR10030">
    <property type="entry name" value="ALPHA-L-FUCOSIDASE"/>
    <property type="match status" value="1"/>
</dbReference>
<reference evidence="10" key="1">
    <citation type="submission" date="2010-11" db="EMBL/GenBank/DDBJ databases">
        <title>The complete genome of Mahella australiensis DSM 15567.</title>
        <authorList>
            <consortium name="US DOE Joint Genome Institute (JGI-PGF)"/>
            <person name="Lucas S."/>
            <person name="Copeland A."/>
            <person name="Lapidus A."/>
            <person name="Bruce D."/>
            <person name="Goodwin L."/>
            <person name="Pitluck S."/>
            <person name="Kyrpides N."/>
            <person name="Mavromatis K."/>
            <person name="Pagani I."/>
            <person name="Ivanova N."/>
            <person name="Teshima H."/>
            <person name="Brettin T."/>
            <person name="Detter J.C."/>
            <person name="Han C."/>
            <person name="Tapia R."/>
            <person name="Land M."/>
            <person name="Hauser L."/>
            <person name="Markowitz V."/>
            <person name="Cheng J.-F."/>
            <person name="Hugenholtz P."/>
            <person name="Woyke T."/>
            <person name="Wu D."/>
            <person name="Spring S."/>
            <person name="Pukall R."/>
            <person name="Steenblock K."/>
            <person name="Schneider S."/>
            <person name="Klenk H.-P."/>
            <person name="Eisen J.A."/>
        </authorList>
    </citation>
    <scope>NUCLEOTIDE SEQUENCE [LARGE SCALE GENOMIC DNA]</scope>
    <source>
        <strain evidence="10">DSM 15567 / CIP 107919 / 50-1 BON</strain>
    </source>
</reference>